<protein>
    <submittedName>
        <fullName evidence="2">Uncharacterized protein (DUF1330 family)</fullName>
    </submittedName>
</protein>
<evidence type="ECO:0000259" key="1">
    <source>
        <dbReference type="Pfam" id="PF07045"/>
    </source>
</evidence>
<dbReference type="Pfam" id="PF07045">
    <property type="entry name" value="DUF1330"/>
    <property type="match status" value="1"/>
</dbReference>
<dbReference type="InterPro" id="IPR011008">
    <property type="entry name" value="Dimeric_a/b-barrel"/>
</dbReference>
<sequence length="93" mass="10936">MEAYILVEVDIYDNEVYEEYKKLTPDSLLPYGGEFVIRGLPVQALEGEWKHDRMVLLKFPSREKALEWYNSKNYQEAKKIREKASSANFFIVG</sequence>
<comment type="caution">
    <text evidence="2">The sequence shown here is derived from an EMBL/GenBank/DDBJ whole genome shotgun (WGS) entry which is preliminary data.</text>
</comment>
<dbReference type="EMBL" id="SNYF01000005">
    <property type="protein sequence ID" value="TDQ19225.1"/>
    <property type="molecule type" value="Genomic_DNA"/>
</dbReference>
<accession>A0A4R6TC08</accession>
<evidence type="ECO:0000313" key="3">
    <source>
        <dbReference type="Proteomes" id="UP000294535"/>
    </source>
</evidence>
<dbReference type="AlphaFoldDB" id="A0A4R6TC08"/>
<name>A0A4R6TC08_9BACT</name>
<feature type="domain" description="DUF1330" evidence="1">
    <location>
        <begin position="3"/>
        <end position="92"/>
    </location>
</feature>
<dbReference type="Proteomes" id="UP000294535">
    <property type="component" value="Unassembled WGS sequence"/>
</dbReference>
<organism evidence="2 3">
    <name type="scientific">Algoriphagus boseongensis</name>
    <dbReference type="NCBI Taxonomy" id="1442587"/>
    <lineage>
        <taxon>Bacteria</taxon>
        <taxon>Pseudomonadati</taxon>
        <taxon>Bacteroidota</taxon>
        <taxon>Cytophagia</taxon>
        <taxon>Cytophagales</taxon>
        <taxon>Cyclobacteriaceae</taxon>
        <taxon>Algoriphagus</taxon>
    </lineage>
</organism>
<dbReference type="PANTHER" id="PTHR41521:SF4">
    <property type="entry name" value="BLR0684 PROTEIN"/>
    <property type="match status" value="1"/>
</dbReference>
<dbReference type="OrthoDB" id="516779at2"/>
<keyword evidence="3" id="KW-1185">Reference proteome</keyword>
<dbReference type="InterPro" id="IPR010753">
    <property type="entry name" value="DUF1330"/>
</dbReference>
<dbReference type="PANTHER" id="PTHR41521">
    <property type="match status" value="1"/>
</dbReference>
<dbReference type="SUPFAM" id="SSF54909">
    <property type="entry name" value="Dimeric alpha+beta barrel"/>
    <property type="match status" value="1"/>
</dbReference>
<proteinExistence type="predicted"/>
<dbReference type="RefSeq" id="WP_133553335.1">
    <property type="nucleotide sequence ID" value="NZ_SNYF01000005.1"/>
</dbReference>
<evidence type="ECO:0000313" key="2">
    <source>
        <dbReference type="EMBL" id="TDQ19225.1"/>
    </source>
</evidence>
<dbReference type="Gene3D" id="3.30.70.100">
    <property type="match status" value="1"/>
</dbReference>
<gene>
    <name evidence="2" type="ORF">DFQ04_1044</name>
</gene>
<reference evidence="2 3" key="1">
    <citation type="submission" date="2019-03" db="EMBL/GenBank/DDBJ databases">
        <title>Genomic Encyclopedia of Type Strains, Phase III (KMG-III): the genomes of soil and plant-associated and newly described type strains.</title>
        <authorList>
            <person name="Whitman W."/>
        </authorList>
    </citation>
    <scope>NUCLEOTIDE SEQUENCE [LARGE SCALE GENOMIC DNA]</scope>
    <source>
        <strain evidence="2 3">CECT 8446</strain>
    </source>
</reference>